<evidence type="ECO:0000313" key="1">
    <source>
        <dbReference type="EMBL" id="MBO0454544.1"/>
    </source>
</evidence>
<name>A0ABS3HNN3_9ENTE</name>
<sequence>MDFSKLLELSEEKYAAYLLSQDLLYKKIPENQHSKLLNQSIACGKAAARDFAVADLREYCQQQTIEIDYFSENLKAENFRFVLAEFQLPNRIRINQSLLEAADPFLAELDFLKDQRVDEILLAHELYHYIENQQQLFTTQKQLSYRAGPFKKSARVHSLSEIAAMSFAKELLGLNFSPILLNIVLLFPVAPDYSQELAKRLLLID</sequence>
<dbReference type="EMBL" id="JAFLVR010000065">
    <property type="protein sequence ID" value="MBO0454544.1"/>
    <property type="molecule type" value="Genomic_DNA"/>
</dbReference>
<evidence type="ECO:0008006" key="3">
    <source>
        <dbReference type="Google" id="ProtNLM"/>
    </source>
</evidence>
<comment type="caution">
    <text evidence="1">The sequence shown here is derived from an EMBL/GenBank/DDBJ whole genome shotgun (WGS) entry which is preliminary data.</text>
</comment>
<dbReference type="Proteomes" id="UP000664495">
    <property type="component" value="Unassembled WGS sequence"/>
</dbReference>
<dbReference type="RefSeq" id="WP_207110276.1">
    <property type="nucleotide sequence ID" value="NZ_JAFLVR010000065.1"/>
</dbReference>
<accession>A0ABS3HNN3</accession>
<proteinExistence type="predicted"/>
<protein>
    <recommendedName>
        <fullName evidence="3">Peptidase M48 domain-containing protein</fullName>
    </recommendedName>
</protein>
<gene>
    <name evidence="1" type="ORF">JZO85_19980</name>
</gene>
<reference evidence="1 2" key="1">
    <citation type="submission" date="2021-03" db="EMBL/GenBank/DDBJ databases">
        <title>Enterococcal diversity collection.</title>
        <authorList>
            <person name="Gilmore M.S."/>
            <person name="Schwartzman J."/>
            <person name="Van Tyne D."/>
            <person name="Martin M."/>
            <person name="Earl A.M."/>
            <person name="Manson A.L."/>
            <person name="Straub T."/>
            <person name="Salamzade R."/>
            <person name="Saavedra J."/>
            <person name="Lebreton F."/>
            <person name="Prichula J."/>
            <person name="Schaufler K."/>
            <person name="Gaca A."/>
            <person name="Sgardioli B."/>
            <person name="Wagenaar J."/>
            <person name="Strong T."/>
        </authorList>
    </citation>
    <scope>NUCLEOTIDE SEQUENCE [LARGE SCALE GENOMIC DNA]</scope>
    <source>
        <strain evidence="1 2">MJM16</strain>
    </source>
</reference>
<evidence type="ECO:0000313" key="2">
    <source>
        <dbReference type="Proteomes" id="UP000664495"/>
    </source>
</evidence>
<organism evidence="1 2">
    <name type="scientific">Candidatus Enterococcus murrayae</name>
    <dbReference type="NCBI Taxonomy" id="2815321"/>
    <lineage>
        <taxon>Bacteria</taxon>
        <taxon>Bacillati</taxon>
        <taxon>Bacillota</taxon>
        <taxon>Bacilli</taxon>
        <taxon>Lactobacillales</taxon>
        <taxon>Enterococcaceae</taxon>
        <taxon>Enterococcus</taxon>
    </lineage>
</organism>
<keyword evidence="2" id="KW-1185">Reference proteome</keyword>